<accession>A0A368IZ11</accession>
<evidence type="ECO:0000313" key="2">
    <source>
        <dbReference type="EMBL" id="STC88896.1"/>
    </source>
</evidence>
<feature type="compositionally biased region" description="Polar residues" evidence="1">
    <location>
        <begin position="57"/>
        <end position="74"/>
    </location>
</feature>
<evidence type="ECO:0000313" key="5">
    <source>
        <dbReference type="Proteomes" id="UP000254647"/>
    </source>
</evidence>
<dbReference type="EMBL" id="UFXW01000004">
    <property type="protein sequence ID" value="STC88896.1"/>
    <property type="molecule type" value="Genomic_DNA"/>
</dbReference>
<feature type="compositionally biased region" description="Acidic residues" evidence="1">
    <location>
        <begin position="81"/>
        <end position="94"/>
    </location>
</feature>
<organism evidence="2 5">
    <name type="scientific">Escherichia coli</name>
    <dbReference type="NCBI Taxonomy" id="562"/>
    <lineage>
        <taxon>Bacteria</taxon>
        <taxon>Pseudomonadati</taxon>
        <taxon>Pseudomonadota</taxon>
        <taxon>Gammaproteobacteria</taxon>
        <taxon>Enterobacterales</taxon>
        <taxon>Enterobacteriaceae</taxon>
        <taxon>Escherichia</taxon>
    </lineage>
</organism>
<dbReference type="Proteomes" id="UP000254647">
    <property type="component" value="Unassembled WGS sequence"/>
</dbReference>
<dbReference type="Proteomes" id="UP000254043">
    <property type="component" value="Unassembled WGS sequence"/>
</dbReference>
<protein>
    <submittedName>
        <fullName evidence="2">Small subunit terminase</fullName>
    </submittedName>
</protein>
<evidence type="ECO:0000313" key="3">
    <source>
        <dbReference type="EMBL" id="STF94646.1"/>
    </source>
</evidence>
<proteinExistence type="predicted"/>
<reference evidence="4 5" key="1">
    <citation type="submission" date="2018-06" db="EMBL/GenBank/DDBJ databases">
        <authorList>
            <consortium name="Pathogen Informatics"/>
            <person name="Doyle S."/>
        </authorList>
    </citation>
    <scope>NUCLEOTIDE SEQUENCE [LARGE SCALE GENOMIC DNA]</scope>
    <source>
        <strain evidence="2 5">NCTC10767</strain>
        <strain evidence="3 4">NCTC7927</strain>
    </source>
</reference>
<sequence>MAKLDWKKLEQAFRREHARTGIKLQDWCRQNNICYGTARRYIKLRKNSPKNTEESAQKNAQKSAQIDTQKSAQKNAHGADDESSNDESYGDDGSDEKCAKNCANSAETKRNSRSGNPHPVARFSDRNTHAVRHRGYAKYLEADNLMDDASDMVLFDELVFTRARALSVTGTLKKMFADLKEAADVETRVALYDKILKAEQALDRNIARIESIERSLLTLDVLAETAPKLRADRERINAARDKLRAETDILTSQRRGVVTPVSDIVSSLHEMSNSGRLDDIPEE</sequence>
<evidence type="ECO:0000256" key="1">
    <source>
        <dbReference type="SAM" id="MobiDB-lite"/>
    </source>
</evidence>
<dbReference type="EMBL" id="UGAK01000003">
    <property type="protein sequence ID" value="STF94646.1"/>
    <property type="molecule type" value="Genomic_DNA"/>
</dbReference>
<name>A0A368IZ11_ECOLX</name>
<gene>
    <name evidence="2" type="ORF">NCTC10767_04923</name>
    <name evidence="3" type="ORF">NCTC7927_03508</name>
</gene>
<evidence type="ECO:0000313" key="4">
    <source>
        <dbReference type="Proteomes" id="UP000254043"/>
    </source>
</evidence>
<dbReference type="RefSeq" id="WP_001624796.1">
    <property type="nucleotide sequence ID" value="NZ_BFLY01000020.1"/>
</dbReference>
<feature type="region of interest" description="Disordered" evidence="1">
    <location>
        <begin position="46"/>
        <end position="127"/>
    </location>
</feature>
<dbReference type="AlphaFoldDB" id="A0A368IZ11"/>